<dbReference type="EMBL" id="VICE01000010">
    <property type="protein sequence ID" value="TQD51378.1"/>
    <property type="molecule type" value="Genomic_DNA"/>
</dbReference>
<dbReference type="AlphaFoldDB" id="A0A508AUR6"/>
<dbReference type="InterPro" id="IPR007433">
    <property type="entry name" value="DUF481"/>
</dbReference>
<feature type="chain" id="PRO_5021275174" evidence="1">
    <location>
        <begin position="21"/>
        <end position="240"/>
    </location>
</feature>
<sequence length="240" mass="26184">MKPSILALVLMSALPATCLAQDADAPDTGWSGTGELGLAIAKGNTDSETLTGSLALSHEDPVWRHAVGASFLYGKSDGLETAYRYDVFAESGYRLTGRSYLLGAIRNERDHFASYEYQWTVSASYGYEAIKREATQLTFEIGPGYRWAKLQGVQVHNNETIVRGSMEFAHAFNANTSVYDTLLVEAGSDNTFAVNDVGLKVKMTQALALKAGLETRYNTDVLPGIKNTDNLTTINVVYDF</sequence>
<dbReference type="Proteomes" id="UP000318212">
    <property type="component" value="Unassembled WGS sequence"/>
</dbReference>
<organism evidence="2 3">
    <name type="scientific">Marilutibacter aestuarii</name>
    <dbReference type="NCBI Taxonomy" id="1706195"/>
    <lineage>
        <taxon>Bacteria</taxon>
        <taxon>Pseudomonadati</taxon>
        <taxon>Pseudomonadota</taxon>
        <taxon>Gammaproteobacteria</taxon>
        <taxon>Lysobacterales</taxon>
        <taxon>Lysobacteraceae</taxon>
        <taxon>Marilutibacter</taxon>
    </lineage>
</organism>
<protein>
    <submittedName>
        <fullName evidence="2">DUF481 domain-containing protein</fullName>
    </submittedName>
</protein>
<comment type="caution">
    <text evidence="2">The sequence shown here is derived from an EMBL/GenBank/DDBJ whole genome shotgun (WGS) entry which is preliminary data.</text>
</comment>
<keyword evidence="1" id="KW-0732">Signal</keyword>
<gene>
    <name evidence="2" type="ORF">FKV25_01260</name>
</gene>
<accession>A0A508AUR6</accession>
<evidence type="ECO:0000256" key="1">
    <source>
        <dbReference type="SAM" id="SignalP"/>
    </source>
</evidence>
<reference evidence="2 3" key="1">
    <citation type="submission" date="2019-06" db="EMBL/GenBank/DDBJ databases">
        <title>Lysobacter alkalisoli sp. nov. isolated from saline soil.</title>
        <authorList>
            <person name="Sun J.-Q."/>
            <person name="Xu L."/>
        </authorList>
    </citation>
    <scope>NUCLEOTIDE SEQUENCE [LARGE SCALE GENOMIC DNA]</scope>
    <source>
        <strain evidence="2 3">JCM 31130</strain>
    </source>
</reference>
<proteinExistence type="predicted"/>
<evidence type="ECO:0000313" key="3">
    <source>
        <dbReference type="Proteomes" id="UP000318212"/>
    </source>
</evidence>
<name>A0A508AUR6_9GAMM</name>
<evidence type="ECO:0000313" key="2">
    <source>
        <dbReference type="EMBL" id="TQD51378.1"/>
    </source>
</evidence>
<feature type="signal peptide" evidence="1">
    <location>
        <begin position="1"/>
        <end position="20"/>
    </location>
</feature>
<dbReference type="Pfam" id="PF04338">
    <property type="entry name" value="DUF481"/>
    <property type="match status" value="1"/>
</dbReference>
<dbReference type="RefSeq" id="WP_141516976.1">
    <property type="nucleotide sequence ID" value="NZ_VICE01000010.1"/>
</dbReference>
<keyword evidence="3" id="KW-1185">Reference proteome</keyword>
<dbReference type="OrthoDB" id="5292716at2"/>